<accession>A0A066YXL9</accession>
<keyword evidence="2" id="KW-0808">Transferase</keyword>
<reference evidence="2 3" key="1">
    <citation type="submission" date="2014-05" db="EMBL/GenBank/DDBJ databases">
        <title>Draft Genome Sequence of Kitasatospora cheerisanensis KCTC 2395.</title>
        <authorList>
            <person name="Nam D.H."/>
        </authorList>
    </citation>
    <scope>NUCLEOTIDE SEQUENCE [LARGE SCALE GENOMIC DNA]</scope>
    <source>
        <strain evidence="2 3">KCTC 2395</strain>
    </source>
</reference>
<evidence type="ECO:0000313" key="3">
    <source>
        <dbReference type="Proteomes" id="UP000027178"/>
    </source>
</evidence>
<keyword evidence="1" id="KW-0812">Transmembrane</keyword>
<keyword evidence="3" id="KW-1185">Reference proteome</keyword>
<evidence type="ECO:0000313" key="2">
    <source>
        <dbReference type="EMBL" id="KDN86288.1"/>
    </source>
</evidence>
<organism evidence="2 3">
    <name type="scientific">Kitasatospora cheerisanensis KCTC 2395</name>
    <dbReference type="NCBI Taxonomy" id="1348663"/>
    <lineage>
        <taxon>Bacteria</taxon>
        <taxon>Bacillati</taxon>
        <taxon>Actinomycetota</taxon>
        <taxon>Actinomycetes</taxon>
        <taxon>Kitasatosporales</taxon>
        <taxon>Streptomycetaceae</taxon>
        <taxon>Kitasatospora</taxon>
    </lineage>
</organism>
<dbReference type="EMBL" id="JNBY01000073">
    <property type="protein sequence ID" value="KDN86288.1"/>
    <property type="molecule type" value="Genomic_DNA"/>
</dbReference>
<keyword evidence="1" id="KW-1133">Transmembrane helix</keyword>
<gene>
    <name evidence="2" type="ORF">KCH_21050</name>
</gene>
<name>A0A066YXL9_9ACTN</name>
<comment type="caution">
    <text evidence="2">The sequence shown here is derived from an EMBL/GenBank/DDBJ whole genome shotgun (WGS) entry which is preliminary data.</text>
</comment>
<proteinExistence type="predicted"/>
<dbReference type="HOGENOM" id="CLU_3030361_0_0_11"/>
<keyword evidence="1" id="KW-0472">Membrane</keyword>
<evidence type="ECO:0000256" key="1">
    <source>
        <dbReference type="SAM" id="Phobius"/>
    </source>
</evidence>
<dbReference type="GO" id="GO:0016740">
    <property type="term" value="F:transferase activity"/>
    <property type="evidence" value="ECO:0007669"/>
    <property type="project" value="UniProtKB-KW"/>
</dbReference>
<dbReference type="Proteomes" id="UP000027178">
    <property type="component" value="Unassembled WGS sequence"/>
</dbReference>
<dbReference type="eggNOG" id="ENOG50320A9">
    <property type="taxonomic scope" value="Bacteria"/>
</dbReference>
<dbReference type="PATRIC" id="fig|1348663.4.peg.2034"/>
<feature type="transmembrane region" description="Helical" evidence="1">
    <location>
        <begin position="28"/>
        <end position="45"/>
    </location>
</feature>
<protein>
    <submittedName>
        <fullName evidence="2">Amidotransferase</fullName>
    </submittedName>
</protein>
<dbReference type="RefSeq" id="WP_035861557.1">
    <property type="nucleotide sequence ID" value="NZ_KK853997.1"/>
</dbReference>
<sequence length="47" mass="5180">MATVLIFLGIFFATGVWSFWKQDKPKSVILVLAFASAMCLAAGILRF</sequence>
<dbReference type="AlphaFoldDB" id="A0A066YXL9"/>